<gene>
    <name evidence="3" type="ORF">S03H2_08051</name>
</gene>
<proteinExistence type="predicted"/>
<dbReference type="SUPFAM" id="SSF46689">
    <property type="entry name" value="Homeodomain-like"/>
    <property type="match status" value="1"/>
</dbReference>
<reference evidence="3" key="1">
    <citation type="journal article" date="2014" name="Front. Microbiol.">
        <title>High frequency of phylogenetically diverse reductive dehalogenase-homologous genes in deep subseafloor sedimentary metagenomes.</title>
        <authorList>
            <person name="Kawai M."/>
            <person name="Futagami T."/>
            <person name="Toyoda A."/>
            <person name="Takaki Y."/>
            <person name="Nishi S."/>
            <person name="Hori S."/>
            <person name="Arai W."/>
            <person name="Tsubouchi T."/>
            <person name="Morono Y."/>
            <person name="Uchiyama I."/>
            <person name="Ito T."/>
            <person name="Fujiyama A."/>
            <person name="Inagaki F."/>
            <person name="Takami H."/>
        </authorList>
    </citation>
    <scope>NUCLEOTIDE SEQUENCE</scope>
    <source>
        <strain evidence="3">Expedition CK06-06</strain>
    </source>
</reference>
<organism evidence="3">
    <name type="scientific">marine sediment metagenome</name>
    <dbReference type="NCBI Taxonomy" id="412755"/>
    <lineage>
        <taxon>unclassified sequences</taxon>
        <taxon>metagenomes</taxon>
        <taxon>ecological metagenomes</taxon>
    </lineage>
</organism>
<accession>X1E647</accession>
<dbReference type="Pfam" id="PF00440">
    <property type="entry name" value="TetR_N"/>
    <property type="match status" value="1"/>
</dbReference>
<dbReference type="EMBL" id="BARU01003836">
    <property type="protein sequence ID" value="GAH28007.1"/>
    <property type="molecule type" value="Genomic_DNA"/>
</dbReference>
<evidence type="ECO:0000259" key="2">
    <source>
        <dbReference type="PROSITE" id="PS50977"/>
    </source>
</evidence>
<comment type="caution">
    <text evidence="3">The sequence shown here is derived from an EMBL/GenBank/DDBJ whole genome shotgun (WGS) entry which is preliminary data.</text>
</comment>
<evidence type="ECO:0000256" key="1">
    <source>
        <dbReference type="ARBA" id="ARBA00023125"/>
    </source>
</evidence>
<dbReference type="InterPro" id="IPR001647">
    <property type="entry name" value="HTH_TetR"/>
</dbReference>
<feature type="domain" description="HTH tetR-type" evidence="2">
    <location>
        <begin position="11"/>
        <end position="71"/>
    </location>
</feature>
<dbReference type="Gene3D" id="1.10.357.10">
    <property type="entry name" value="Tetracycline Repressor, domain 2"/>
    <property type="match status" value="1"/>
</dbReference>
<dbReference type="PROSITE" id="PS50977">
    <property type="entry name" value="HTH_TETR_2"/>
    <property type="match status" value="1"/>
</dbReference>
<evidence type="ECO:0000313" key="3">
    <source>
        <dbReference type="EMBL" id="GAH28007.1"/>
    </source>
</evidence>
<protein>
    <recommendedName>
        <fullName evidence="2">HTH tetR-type domain-containing protein</fullName>
    </recommendedName>
</protein>
<dbReference type="AlphaFoldDB" id="X1E647"/>
<dbReference type="InterPro" id="IPR009057">
    <property type="entry name" value="Homeodomain-like_sf"/>
</dbReference>
<keyword evidence="1" id="KW-0238">DNA-binding</keyword>
<dbReference type="GO" id="GO:0003677">
    <property type="term" value="F:DNA binding"/>
    <property type="evidence" value="ECO:0007669"/>
    <property type="project" value="UniProtKB-KW"/>
</dbReference>
<name>X1E647_9ZZZZ</name>
<sequence length="77" mass="8977">MSIKKKARNKEATIKKIYEIFFKLVLEEGFHKASTNKIAKEAKISIGTLYHHFPEGKKGIIRKYFENSVETSFNLEE</sequence>